<dbReference type="Gene3D" id="2.60.40.640">
    <property type="match status" value="1"/>
</dbReference>
<gene>
    <name evidence="1" type="ORF">B0J12DRAFT_530871</name>
</gene>
<evidence type="ECO:0000313" key="1">
    <source>
        <dbReference type="EMBL" id="KAH7065588.1"/>
    </source>
</evidence>
<organism evidence="1 2">
    <name type="scientific">Macrophomina phaseolina</name>
    <dbReference type="NCBI Taxonomy" id="35725"/>
    <lineage>
        <taxon>Eukaryota</taxon>
        <taxon>Fungi</taxon>
        <taxon>Dikarya</taxon>
        <taxon>Ascomycota</taxon>
        <taxon>Pezizomycotina</taxon>
        <taxon>Dothideomycetes</taxon>
        <taxon>Dothideomycetes incertae sedis</taxon>
        <taxon>Botryosphaeriales</taxon>
        <taxon>Botryosphaeriaceae</taxon>
        <taxon>Macrophomina</taxon>
    </lineage>
</organism>
<name>A0ABQ8GWI8_9PEZI</name>
<evidence type="ECO:0008006" key="3">
    <source>
        <dbReference type="Google" id="ProtNLM"/>
    </source>
</evidence>
<dbReference type="InterPro" id="IPR039634">
    <property type="entry name" value="Bul1-like"/>
</dbReference>
<protein>
    <recommendedName>
        <fullName evidence="3">Bul1</fullName>
    </recommendedName>
</protein>
<accession>A0ABQ8GWI8</accession>
<keyword evidence="2" id="KW-1185">Reference proteome</keyword>
<dbReference type="EMBL" id="JAGTJR010000001">
    <property type="protein sequence ID" value="KAH7065588.1"/>
    <property type="molecule type" value="Genomic_DNA"/>
</dbReference>
<evidence type="ECO:0000313" key="2">
    <source>
        <dbReference type="Proteomes" id="UP000774617"/>
    </source>
</evidence>
<feature type="non-terminal residue" evidence="1">
    <location>
        <position position="365"/>
    </location>
</feature>
<sequence>KPRVAVVLDGQNPTSAGLLPCYSVNDTVRGEVSVSSPSPVNLQQVCVSLVGTVKTYVDRLTSAPQAAGSPDIRCTFLNIRHDLLEGTYRLKPDNGNRFQFSFFLPESLPRRYCDHACEEAVLEAHTRLPPSVGDDSGPEADTFYPSNVSISYAVHARVELDDASPCLETSRAICMRPAYSRSLCLLPPAIRNESEFRDETTIRSSFGTRKKGTVIMEMPQPCVLGLPGPALVVVNLRYNPEGEDCQPPRLKDIRTKLIGTTFYATTPRNTFPAKEHLHEDLSTALYSRSIALSPWTIASGKWQKYPQPAGGYVYAMQLAVPVSLPERASVIPTFHTCFVSRTYRLQLSVAVTATNFVSLKIPIQI</sequence>
<dbReference type="InterPro" id="IPR014752">
    <property type="entry name" value="Arrestin-like_C"/>
</dbReference>
<dbReference type="PANTHER" id="PTHR31904">
    <property type="entry name" value="BYPASS OF STOP CODON PROTEIN 5-RELATED"/>
    <property type="match status" value="1"/>
</dbReference>
<proteinExistence type="predicted"/>
<comment type="caution">
    <text evidence="1">The sequence shown here is derived from an EMBL/GenBank/DDBJ whole genome shotgun (WGS) entry which is preliminary data.</text>
</comment>
<dbReference type="Proteomes" id="UP000774617">
    <property type="component" value="Unassembled WGS sequence"/>
</dbReference>
<dbReference type="PANTHER" id="PTHR31904:SF1">
    <property type="entry name" value="BYPASS OF STOP CODON PROTEIN 5-RELATED"/>
    <property type="match status" value="1"/>
</dbReference>
<feature type="non-terminal residue" evidence="1">
    <location>
        <position position="1"/>
    </location>
</feature>
<reference evidence="1 2" key="1">
    <citation type="journal article" date="2021" name="Nat. Commun.">
        <title>Genetic determinants of endophytism in the Arabidopsis root mycobiome.</title>
        <authorList>
            <person name="Mesny F."/>
            <person name="Miyauchi S."/>
            <person name="Thiergart T."/>
            <person name="Pickel B."/>
            <person name="Atanasova L."/>
            <person name="Karlsson M."/>
            <person name="Huettel B."/>
            <person name="Barry K.W."/>
            <person name="Haridas S."/>
            <person name="Chen C."/>
            <person name="Bauer D."/>
            <person name="Andreopoulos W."/>
            <person name="Pangilinan J."/>
            <person name="LaButti K."/>
            <person name="Riley R."/>
            <person name="Lipzen A."/>
            <person name="Clum A."/>
            <person name="Drula E."/>
            <person name="Henrissat B."/>
            <person name="Kohler A."/>
            <person name="Grigoriev I.V."/>
            <person name="Martin F.M."/>
            <person name="Hacquard S."/>
        </authorList>
    </citation>
    <scope>NUCLEOTIDE SEQUENCE [LARGE SCALE GENOMIC DNA]</scope>
    <source>
        <strain evidence="1 2">MPI-SDFR-AT-0080</strain>
    </source>
</reference>